<proteinExistence type="predicted"/>
<dbReference type="EMBL" id="GBRH01241060">
    <property type="protein sequence ID" value="JAD56835.1"/>
    <property type="molecule type" value="Transcribed_RNA"/>
</dbReference>
<evidence type="ECO:0000313" key="1">
    <source>
        <dbReference type="EMBL" id="JAD56835.1"/>
    </source>
</evidence>
<organism evidence="1">
    <name type="scientific">Arundo donax</name>
    <name type="common">Giant reed</name>
    <name type="synonym">Donax arundinaceus</name>
    <dbReference type="NCBI Taxonomy" id="35708"/>
    <lineage>
        <taxon>Eukaryota</taxon>
        <taxon>Viridiplantae</taxon>
        <taxon>Streptophyta</taxon>
        <taxon>Embryophyta</taxon>
        <taxon>Tracheophyta</taxon>
        <taxon>Spermatophyta</taxon>
        <taxon>Magnoliopsida</taxon>
        <taxon>Liliopsida</taxon>
        <taxon>Poales</taxon>
        <taxon>Poaceae</taxon>
        <taxon>PACMAD clade</taxon>
        <taxon>Arundinoideae</taxon>
        <taxon>Arundineae</taxon>
        <taxon>Arundo</taxon>
    </lineage>
</organism>
<name>A0A0A9B6L9_ARUDO</name>
<reference evidence="1" key="2">
    <citation type="journal article" date="2015" name="Data Brief">
        <title>Shoot transcriptome of the giant reed, Arundo donax.</title>
        <authorList>
            <person name="Barrero R.A."/>
            <person name="Guerrero F.D."/>
            <person name="Moolhuijzen P."/>
            <person name="Goolsby J.A."/>
            <person name="Tidwell J."/>
            <person name="Bellgard S.E."/>
            <person name="Bellgard M.I."/>
        </authorList>
    </citation>
    <scope>NUCLEOTIDE SEQUENCE</scope>
    <source>
        <tissue evidence="1">Shoot tissue taken approximately 20 cm above the soil surface</tissue>
    </source>
</reference>
<accession>A0A0A9B6L9</accession>
<sequence length="48" mass="5803">MNLRTIKSNSFMLTIKYLVTTVKYNGHLRVLRFVLSFRWFPEGFRSFS</sequence>
<dbReference type="AlphaFoldDB" id="A0A0A9B6L9"/>
<reference evidence="1" key="1">
    <citation type="submission" date="2014-09" db="EMBL/GenBank/DDBJ databases">
        <authorList>
            <person name="Magalhaes I.L.F."/>
            <person name="Oliveira U."/>
            <person name="Santos F.R."/>
            <person name="Vidigal T.H.D.A."/>
            <person name="Brescovit A.D."/>
            <person name="Santos A.J."/>
        </authorList>
    </citation>
    <scope>NUCLEOTIDE SEQUENCE</scope>
    <source>
        <tissue evidence="1">Shoot tissue taken approximately 20 cm above the soil surface</tissue>
    </source>
</reference>
<protein>
    <submittedName>
        <fullName evidence="1">Uncharacterized protein</fullName>
    </submittedName>
</protein>